<dbReference type="Proteomes" id="UP000522688">
    <property type="component" value="Unassembled WGS sequence"/>
</dbReference>
<dbReference type="Proteomes" id="UP000321154">
    <property type="component" value="Unassembled WGS sequence"/>
</dbReference>
<dbReference type="PANTHER" id="PTHR30619:SF1">
    <property type="entry name" value="RECOMBINATION PROTEIN 2"/>
    <property type="match status" value="1"/>
</dbReference>
<feature type="transmembrane region" description="Helical" evidence="7">
    <location>
        <begin position="36"/>
        <end position="54"/>
    </location>
</feature>
<dbReference type="Gene3D" id="3.60.15.10">
    <property type="entry name" value="Ribonuclease Z/Hydroxyacylglutathione hydrolase-like"/>
    <property type="match status" value="1"/>
</dbReference>
<evidence type="ECO:0000256" key="2">
    <source>
        <dbReference type="ARBA" id="ARBA00022475"/>
    </source>
</evidence>
<reference evidence="11 13" key="2">
    <citation type="submission" date="2020-07" db="EMBL/GenBank/DDBJ databases">
        <title>Sequencing the genomes of 1000 actinobacteria strains.</title>
        <authorList>
            <person name="Klenk H.-P."/>
        </authorList>
    </citation>
    <scope>NUCLEOTIDE SEQUENCE [LARGE SCALE GENOMIC DNA]</scope>
    <source>
        <strain evidence="11 13">DSM 10309</strain>
    </source>
</reference>
<feature type="transmembrane region" description="Helical" evidence="7">
    <location>
        <begin position="375"/>
        <end position="394"/>
    </location>
</feature>
<dbReference type="OrthoDB" id="8478864at2"/>
<dbReference type="EMBL" id="BJUV01000004">
    <property type="protein sequence ID" value="GEK82349.1"/>
    <property type="molecule type" value="Genomic_DNA"/>
</dbReference>
<evidence type="ECO:0000256" key="5">
    <source>
        <dbReference type="ARBA" id="ARBA00023136"/>
    </source>
</evidence>
<sequence length="834" mass="84009">MNDGPAPLDLRWALPVGVGWLGLVLALPQPPLVGPTAAALAALSLASLVVELIGRRSPGRSTRGRSAVSGLAPVVALVTGLTGLLLGGAALRHDVRYPPDLVASVAHTVEIEAVAGERITADSSAAAVEARTVRSGQRVWQGAASMLVLGPRVDQPVGVGQAITFRATVLPVEPGGDAAFVVAARGVLRAGAPAAGLAGRTEAMRASFRDVAEGLPGDGGALLPGLTIGDTSAVPDDLRDAMRTSSLSHLTAVSGSNCAVLVALTMMIGGVLRLRRVVRVVAASGVLAAFLVLVTPDASIVRATIMALLVLGHLAGSRPVSGLPVVAVAVSVMLIADPWISRDVGFALSVLATAGLVVLAAPVARLLARVLPEPLALILAVPIAAQLACGPVLLLLDPGLPVHGVVANVLAEPAAPLATVLGLVVCATAGWAPGPAAFVAGIAWGPASWVAAVARSVSTWPAARLEWGRSAAAVGLLVLLTALIVVLVLAARGGRVRRAAAVSLVAVVVLSAGAVAGTRLGARVGVPRDWTIAQCDVGQGDAVLVRSGDDVALIDVGDDVDALRDCLELFGVGEVHLLVLTHFDSDHVGAVSVVEGRTEVVLVGPPGRDRDRAVIDGLQTAGASVVDARAGTSGGLGELSWEVLWPPGEGLAPAAGNDASLVLRFSPGASCREGCLDLLALGDLGETAQRRFRGAVSGALTGVDVVKVAHHGSADQDAALYREIGAGVALIGVGAGNTYGHPSRSLLDVLGETGAAVTRTDLDGAAAVVVGESRMRLWRQRDTAPDASSTLVAAPVPHPVAGGGSWPHGRPGDRRRRPASSSTRSGGSRSGPPP</sequence>
<dbReference type="Pfam" id="PF00753">
    <property type="entry name" value="Lactamase_B"/>
    <property type="match status" value="1"/>
</dbReference>
<evidence type="ECO:0000313" key="10">
    <source>
        <dbReference type="EMBL" id="GEK82349.1"/>
    </source>
</evidence>
<feature type="transmembrane region" description="Helical" evidence="7">
    <location>
        <begin position="247"/>
        <end position="270"/>
    </location>
</feature>
<dbReference type="InterPro" id="IPR052159">
    <property type="entry name" value="Competence_DNA_uptake"/>
</dbReference>
<proteinExistence type="predicted"/>
<reference evidence="10 12" key="1">
    <citation type="submission" date="2019-07" db="EMBL/GenBank/DDBJ databases">
        <title>Whole genome shotgun sequence of Frigoribacterium faeni NBRC 103066.</title>
        <authorList>
            <person name="Hosoyama A."/>
            <person name="Uohara A."/>
            <person name="Ohji S."/>
            <person name="Ichikawa N."/>
        </authorList>
    </citation>
    <scope>NUCLEOTIDE SEQUENCE [LARGE SCALE GENOMIC DNA]</scope>
    <source>
        <strain evidence="10 12">NBRC 103066</strain>
    </source>
</reference>
<feature type="domain" description="ComEC/Rec2-related protein" evidence="9">
    <location>
        <begin position="226"/>
        <end position="490"/>
    </location>
</feature>
<dbReference type="PANTHER" id="PTHR30619">
    <property type="entry name" value="DNA INTERNALIZATION/COMPETENCE PROTEIN COMEC/REC2"/>
    <property type="match status" value="1"/>
</dbReference>
<protein>
    <submittedName>
        <fullName evidence="11">Competence protein ComEC</fullName>
    </submittedName>
</protein>
<feature type="transmembrane region" description="Helical" evidence="7">
    <location>
        <begin position="470"/>
        <end position="490"/>
    </location>
</feature>
<organism evidence="11 13">
    <name type="scientific">Frigoribacterium faeni</name>
    <dbReference type="NCBI Taxonomy" id="145483"/>
    <lineage>
        <taxon>Bacteria</taxon>
        <taxon>Bacillati</taxon>
        <taxon>Actinomycetota</taxon>
        <taxon>Actinomycetes</taxon>
        <taxon>Micrococcales</taxon>
        <taxon>Microbacteriaceae</taxon>
        <taxon>Frigoribacterium</taxon>
    </lineage>
</organism>
<dbReference type="EMBL" id="JACGWW010000001">
    <property type="protein sequence ID" value="MBA8812638.1"/>
    <property type="molecule type" value="Genomic_DNA"/>
</dbReference>
<dbReference type="SUPFAM" id="SSF56281">
    <property type="entry name" value="Metallo-hydrolase/oxidoreductase"/>
    <property type="match status" value="1"/>
</dbReference>
<evidence type="ECO:0000256" key="1">
    <source>
        <dbReference type="ARBA" id="ARBA00004651"/>
    </source>
</evidence>
<feature type="domain" description="Metallo-beta-lactamase" evidence="8">
    <location>
        <begin position="536"/>
        <end position="650"/>
    </location>
</feature>
<keyword evidence="3 7" id="KW-0812">Transmembrane</keyword>
<comment type="caution">
    <text evidence="11">The sequence shown here is derived from an EMBL/GenBank/DDBJ whole genome shotgun (WGS) entry which is preliminary data.</text>
</comment>
<dbReference type="GO" id="GO:0005886">
    <property type="term" value="C:plasma membrane"/>
    <property type="evidence" value="ECO:0007669"/>
    <property type="project" value="UniProtKB-SubCell"/>
</dbReference>
<dbReference type="NCBIfam" id="TIGR00360">
    <property type="entry name" value="ComEC_N-term"/>
    <property type="match status" value="1"/>
</dbReference>
<keyword evidence="4 7" id="KW-1133">Transmembrane helix</keyword>
<evidence type="ECO:0000259" key="9">
    <source>
        <dbReference type="Pfam" id="PF03772"/>
    </source>
</evidence>
<dbReference type="InterPro" id="IPR001279">
    <property type="entry name" value="Metallo-B-lactamas"/>
</dbReference>
<evidence type="ECO:0000256" key="7">
    <source>
        <dbReference type="SAM" id="Phobius"/>
    </source>
</evidence>
<name>A0A7W3PI47_9MICO</name>
<feature type="transmembrane region" description="Helical" evidence="7">
    <location>
        <begin position="414"/>
        <end position="431"/>
    </location>
</feature>
<dbReference type="InterPro" id="IPR036866">
    <property type="entry name" value="RibonucZ/Hydroxyglut_hydro"/>
</dbReference>
<feature type="transmembrane region" description="Helical" evidence="7">
    <location>
        <begin position="323"/>
        <end position="340"/>
    </location>
</feature>
<evidence type="ECO:0000313" key="12">
    <source>
        <dbReference type="Proteomes" id="UP000321154"/>
    </source>
</evidence>
<feature type="transmembrane region" description="Helical" evidence="7">
    <location>
        <begin position="300"/>
        <end position="316"/>
    </location>
</feature>
<dbReference type="InterPro" id="IPR004477">
    <property type="entry name" value="ComEC_N"/>
</dbReference>
<evidence type="ECO:0000256" key="4">
    <source>
        <dbReference type="ARBA" id="ARBA00022989"/>
    </source>
</evidence>
<dbReference type="RefSeq" id="WP_146852959.1">
    <property type="nucleotide sequence ID" value="NZ_BAAAHR010000002.1"/>
</dbReference>
<feature type="transmembrane region" description="Helical" evidence="7">
    <location>
        <begin position="438"/>
        <end position="458"/>
    </location>
</feature>
<feature type="transmembrane region" description="Helical" evidence="7">
    <location>
        <begin position="66"/>
        <end position="91"/>
    </location>
</feature>
<keyword evidence="5 7" id="KW-0472">Membrane</keyword>
<keyword evidence="12" id="KW-1185">Reference proteome</keyword>
<evidence type="ECO:0000256" key="3">
    <source>
        <dbReference type="ARBA" id="ARBA00022692"/>
    </source>
</evidence>
<feature type="transmembrane region" description="Helical" evidence="7">
    <location>
        <begin position="277"/>
        <end position="294"/>
    </location>
</feature>
<gene>
    <name evidence="10" type="primary">comE</name>
    <name evidence="11" type="ORF">FB463_000862</name>
    <name evidence="10" type="ORF">FFA01_06580</name>
</gene>
<feature type="transmembrane region" description="Helical" evidence="7">
    <location>
        <begin position="346"/>
        <end position="368"/>
    </location>
</feature>
<dbReference type="Pfam" id="PF03772">
    <property type="entry name" value="Competence"/>
    <property type="match status" value="1"/>
</dbReference>
<keyword evidence="2" id="KW-1003">Cell membrane</keyword>
<feature type="transmembrane region" description="Helical" evidence="7">
    <location>
        <begin position="502"/>
        <end position="522"/>
    </location>
</feature>
<evidence type="ECO:0000259" key="8">
    <source>
        <dbReference type="Pfam" id="PF00753"/>
    </source>
</evidence>
<dbReference type="AlphaFoldDB" id="A0A7W3PI47"/>
<comment type="subcellular location">
    <subcellularLocation>
        <location evidence="1">Cell membrane</location>
        <topology evidence="1">Multi-pass membrane protein</topology>
    </subcellularLocation>
</comment>
<evidence type="ECO:0000256" key="6">
    <source>
        <dbReference type="SAM" id="MobiDB-lite"/>
    </source>
</evidence>
<evidence type="ECO:0000313" key="11">
    <source>
        <dbReference type="EMBL" id="MBA8812638.1"/>
    </source>
</evidence>
<accession>A0A7W3PI47</accession>
<evidence type="ECO:0000313" key="13">
    <source>
        <dbReference type="Proteomes" id="UP000522688"/>
    </source>
</evidence>
<feature type="region of interest" description="Disordered" evidence="6">
    <location>
        <begin position="781"/>
        <end position="834"/>
    </location>
</feature>